<dbReference type="Gene3D" id="3.20.20.150">
    <property type="entry name" value="Divalent-metal-dependent TIM barrel enzymes"/>
    <property type="match status" value="1"/>
</dbReference>
<dbReference type="PANTHER" id="PTHR12110">
    <property type="entry name" value="HYDROXYPYRUVATE ISOMERASE"/>
    <property type="match status" value="1"/>
</dbReference>
<dbReference type="Proteomes" id="UP000038011">
    <property type="component" value="Unassembled WGS sequence"/>
</dbReference>
<keyword evidence="2" id="KW-0378">Hydrolase</keyword>
<dbReference type="AlphaFoldDB" id="A0A0M9GQ12"/>
<keyword evidence="3" id="KW-1185">Reference proteome</keyword>
<dbReference type="PATRIC" id="fig|1514904.3.peg.1772"/>
<sequence>MKIGLGTYCFRWSIGHKDRVPEKPMTAMEILDFAIAEGCAVVQYADNLPLDKLSCEEIDALAKKARQNNVVLELGTQSFNASQVRVYLDIAKRIDAPILRIALDGEDAATSIEDLAAAFKPLLVIAREIGCKIAIENHFNYPSQQMVTLLEAVNDDHLGVCLDVANSICAKEWPEETIKLLAPFTINLHLKDYDIIPDFYGAGFTISGRPLGQGRTDIDFTLNALKAQPKDMSLIVEHWLPYEGTPGEIYQREIDWTRENLRVAREVTA</sequence>
<accession>A0A0M9GQ12</accession>
<proteinExistence type="predicted"/>
<comment type="caution">
    <text evidence="2">The sequence shown here is derived from an EMBL/GenBank/DDBJ whole genome shotgun (WGS) entry which is preliminary data.</text>
</comment>
<gene>
    <name evidence="2" type="ORF">SU32_02835</name>
</gene>
<keyword evidence="2" id="KW-0255">Endonuclease</keyword>
<dbReference type="OrthoDB" id="256906at2"/>
<dbReference type="InterPro" id="IPR036237">
    <property type="entry name" value="Xyl_isomerase-like_sf"/>
</dbReference>
<dbReference type="Pfam" id="PF01261">
    <property type="entry name" value="AP_endonuc_2"/>
    <property type="match status" value="1"/>
</dbReference>
<dbReference type="InterPro" id="IPR050312">
    <property type="entry name" value="IolE/XylAMocC-like"/>
</dbReference>
<feature type="domain" description="Xylose isomerase-like TIM barrel" evidence="1">
    <location>
        <begin position="47"/>
        <end position="259"/>
    </location>
</feature>
<keyword evidence="2" id="KW-0540">Nuclease</keyword>
<reference evidence="2 3" key="1">
    <citation type="submission" date="2015-01" db="EMBL/GenBank/DDBJ databases">
        <title>Ahrensia donghaiensis sp. nov., a novel dimethylsulphoniopropionate-cleavage bacterium isolated from seawater and emended descriptions of the genus Ahrensia and Ahrensia kielensis.</title>
        <authorList>
            <person name="Liu J."/>
        </authorList>
    </citation>
    <scope>NUCLEOTIDE SEQUENCE [LARGE SCALE GENOMIC DNA]</scope>
    <source>
        <strain evidence="2 3">LZD062</strain>
    </source>
</reference>
<dbReference type="EMBL" id="JXMU01000002">
    <property type="protein sequence ID" value="KPB02686.1"/>
    <property type="molecule type" value="Genomic_DNA"/>
</dbReference>
<organism evidence="2 3">
    <name type="scientific">Ahrensia marina</name>
    <dbReference type="NCBI Taxonomy" id="1514904"/>
    <lineage>
        <taxon>Bacteria</taxon>
        <taxon>Pseudomonadati</taxon>
        <taxon>Pseudomonadota</taxon>
        <taxon>Alphaproteobacteria</taxon>
        <taxon>Hyphomicrobiales</taxon>
        <taxon>Ahrensiaceae</taxon>
        <taxon>Ahrensia</taxon>
    </lineage>
</organism>
<dbReference type="RefSeq" id="WP_053997805.1">
    <property type="nucleotide sequence ID" value="NZ_JXMU01000002.1"/>
</dbReference>
<name>A0A0M9GQ12_9HYPH</name>
<dbReference type="STRING" id="1514904.SU32_02835"/>
<protein>
    <submittedName>
        <fullName evidence="2">Endonuclease</fullName>
    </submittedName>
</protein>
<dbReference type="GO" id="GO:0004519">
    <property type="term" value="F:endonuclease activity"/>
    <property type="evidence" value="ECO:0007669"/>
    <property type="project" value="UniProtKB-KW"/>
</dbReference>
<evidence type="ECO:0000313" key="2">
    <source>
        <dbReference type="EMBL" id="KPB02686.1"/>
    </source>
</evidence>
<dbReference type="SUPFAM" id="SSF51658">
    <property type="entry name" value="Xylose isomerase-like"/>
    <property type="match status" value="1"/>
</dbReference>
<dbReference type="PANTHER" id="PTHR12110:SF53">
    <property type="entry name" value="BLR5974 PROTEIN"/>
    <property type="match status" value="1"/>
</dbReference>
<dbReference type="InterPro" id="IPR013022">
    <property type="entry name" value="Xyl_isomerase-like_TIM-brl"/>
</dbReference>
<evidence type="ECO:0000313" key="3">
    <source>
        <dbReference type="Proteomes" id="UP000038011"/>
    </source>
</evidence>
<evidence type="ECO:0000259" key="1">
    <source>
        <dbReference type="Pfam" id="PF01261"/>
    </source>
</evidence>